<name>A0A939K2M1_9BACT</name>
<evidence type="ECO:0000313" key="2">
    <source>
        <dbReference type="Proteomes" id="UP000664034"/>
    </source>
</evidence>
<accession>A0A939K2M1</accession>
<dbReference type="EMBL" id="JAFMYV010000003">
    <property type="protein sequence ID" value="MBO0936459.1"/>
    <property type="molecule type" value="Genomic_DNA"/>
</dbReference>
<protein>
    <submittedName>
        <fullName evidence="1">Uncharacterized protein</fullName>
    </submittedName>
</protein>
<comment type="caution">
    <text evidence="1">The sequence shown here is derived from an EMBL/GenBank/DDBJ whole genome shotgun (WGS) entry which is preliminary data.</text>
</comment>
<reference evidence="1" key="1">
    <citation type="submission" date="2021-03" db="EMBL/GenBank/DDBJ databases">
        <title>Fibrella sp. HMF5335 genome sequencing and assembly.</title>
        <authorList>
            <person name="Kang H."/>
            <person name="Kim H."/>
            <person name="Bae S."/>
            <person name="Joh K."/>
        </authorList>
    </citation>
    <scope>NUCLEOTIDE SEQUENCE</scope>
    <source>
        <strain evidence="1">HMF5335</strain>
    </source>
</reference>
<dbReference type="Proteomes" id="UP000664034">
    <property type="component" value="Unassembled WGS sequence"/>
</dbReference>
<gene>
    <name evidence="1" type="ORF">J2I47_07860</name>
</gene>
<sequence length="120" mass="13407">MKEVVILSWVLLCSYGCQNKNAMVGCSGPDRIVFTDAKGAFLESGFVFLDMTQDTSYAKRPYVNCQPCSQVNTARLHVQSDRTAIKLDYLITCGIKYDDPSRTSYLPVAPRVVIYSIKPL</sequence>
<dbReference type="AlphaFoldDB" id="A0A939K2M1"/>
<organism evidence="1 2">
    <name type="scientific">Fibrella rubiginis</name>
    <dbReference type="NCBI Taxonomy" id="2817060"/>
    <lineage>
        <taxon>Bacteria</taxon>
        <taxon>Pseudomonadati</taxon>
        <taxon>Bacteroidota</taxon>
        <taxon>Cytophagia</taxon>
        <taxon>Cytophagales</taxon>
        <taxon>Spirosomataceae</taxon>
        <taxon>Fibrella</taxon>
    </lineage>
</organism>
<keyword evidence="2" id="KW-1185">Reference proteome</keyword>
<evidence type="ECO:0000313" key="1">
    <source>
        <dbReference type="EMBL" id="MBO0936459.1"/>
    </source>
</evidence>
<proteinExistence type="predicted"/>
<dbReference type="RefSeq" id="WP_207364021.1">
    <property type="nucleotide sequence ID" value="NZ_JAFMYV010000003.1"/>
</dbReference>